<feature type="compositionally biased region" description="Acidic residues" evidence="4">
    <location>
        <begin position="2569"/>
        <end position="2581"/>
    </location>
</feature>
<accession>A0A8J4XCI9</accession>
<dbReference type="InterPro" id="IPR025139">
    <property type="entry name" value="DUF4062"/>
</dbReference>
<evidence type="ECO:0000259" key="5">
    <source>
        <dbReference type="PROSITE" id="PS50837"/>
    </source>
</evidence>
<dbReference type="Proteomes" id="UP000727407">
    <property type="component" value="Unassembled WGS sequence"/>
</dbReference>
<feature type="region of interest" description="Disordered" evidence="4">
    <location>
        <begin position="2429"/>
        <end position="2594"/>
    </location>
</feature>
<feature type="compositionally biased region" description="Basic residues" evidence="4">
    <location>
        <begin position="2436"/>
        <end position="2445"/>
    </location>
</feature>
<dbReference type="Gene3D" id="1.25.40.370">
    <property type="match status" value="1"/>
</dbReference>
<dbReference type="InterPro" id="IPR001680">
    <property type="entry name" value="WD40_rpt"/>
</dbReference>
<sequence>MNEVAPLQPDPSSDMEAQHNSRSTGPSLENRILTQAPSFLLQPPSWMNLTLSCPALCPSSLSSTASSSPLLSTSSSLLSSSLLSTVNTQLMPDAVAGSSLCSSQLLSSLVHSTAPPTGPKAHKCPSDEPGEMKIEDDDVCSTDDLSSYSEELNESSAHEEQMESEVESPAEIPVLSLRLTEEEEKQTLELDEGFGEFESGENEHEELLKEKKYKLLNLVCCSLIHKSQSPGQVDWDKKGSVWSEIILLGTDITLSDPEFLLKVAVYTRQELNIRVTANFLLALAAYLPNSKSHLRRYFCSAVQLPSDWMEVTRIHSTCFSRSLPSGLKKALADKFKQFSEYQLAKYNTCKHRCKHSKNKGKATEFSPEKWNEWGKLLAAEPSALKGYLKLEQRQAVDKKEKEFNMKKLIKQLHIKEPAESVMSILGKKYPADVRAFWRSGLSGVWQSERANQRMRLKQPDTWETLLSQKGNSATTWENLIDNNSLPFMAMLRNLRNLITQGISLKHHVKILKRLSSKSAVIQSRQFPFRFLSAYKVIMELNELVRDGVKNKSSKKEALRGILKKLPKKRSLRTDWSTASRQRLRTTLRIPFVRGLYHSKLKVHHKASRRCCTPELLQRYRQALDKAIEISCTYNIPPLSGHTLVLFGRWLTFHGKKATEFCIPPESSDGSTEDTNLSASVLEVAVLLAMMICYCSERARFLLAESETFEEVHIKSDGLLENVRKISKLLTEWEELPNIKHDQFFNKLLEEKTKVDNIIMVGDYSTDYMTTVAVQRFRRLSVHEPLLVNILINQSKTLIRTDDDPRTVTLCGFSEQILRFISERGSSRFLDHVEQIDKLYKIPPPAGSAAKPDRSSDVIPLPAVPKLRWRSVRVFISSTFRDMHGERDVLVRSVFPELRRRAAPLCLHLQEVDLRWGVTEEESARAAEICLREVCRSQVLLGILGERYGLVPPRPSLPDLPQYSWLKSAPEGLSVTEMEIRQFRAVFPDSAQSRMLFYFRSPQLLSLVPEAWRDDFVAESKETGAKMDELKKWIKSNDFRVMENYPCEWGGVVDGKAYVKALEDFAKAVMEDLWSVIQKLFVEESDEADLTAEIKEQEVHQEAQRQQFHGRAKLLSKAKDKIEECQRNGGILLVEGGAGFGKTTFMASLSHTLQTPDKRKKVPMCDVITYSTAASQSASGVEPLLRCLVQWLRKRREQEEELPTSTPYRDLLSEVLSQLKEVKKGRSLALLIDGADLVHDAKGQRISEWIPRHIPKGVCLVLSVTTGSDLHSIISKNKSCMPFPLGPLLLPDRREIVQKELSVYGKKLSDSAFNNQLQMLLMKKGAVSPLYLRLACEELRSYASFEKMKENLQCLPVSLCELVQHSLIRLQSQYGGTGLRWTLAALTVSSTGLKERDMYSLLNLCTDLSSTHTPLTWQEVIKHARNPETRVPMATFSQLARSLQSLIGSSLSVEPDKSLVLTNPDFQSAFKQLYLSDPDDRTRAHLILAAHLWVRSDPHGHDTFLHCDPDTLTQLPAHLVKSGQWEPMHFLLCSYYFLYANVRHGLLRSLMENYVLYEKRNELDKPLSPEAFDASDEILTCHSFLKRHAPLLSHWPALFVQQALNEPDASAAHTWAKCAVEEGNVHAVRWINKSRESHQETGELVSTFQWTPSCVSLSPAGGFMAVGTEYGSLHIYHTHTNQEVKSLISNCDGISGCVFLDDCVLWSTSYDGQVEAWDISSGCRTAHLTAHSNRITGFDVSSDRKHFATVSLDFTLKVWSSRTGRQEASLEYPCPLNCVNFDPEGSLVAVGGWDGAVRVWDWITQENCMTLSGHQCSVRSVSFSPSSSLSLLCSGALDGEMRLWSVPGASCVWRFYAHHSSTEALQFLCDGDSLLSAGHDGMVQLWSGGLGRSVSVLGEEKKRLKSSRARQAVVSGPSALCVGVNGHYAAVGYHGNGLKLYNIDSGSCVWSTEDLRVSILCVLWLKTAADDLLLSGGLDQRLRLWRKQRGHKDTITLSGVFGVQKGAVLALNQNHTYVASASDDYTIALWLKRDLTSVPWAEPRPVSVLRGHSGGVTCLAFSPKGDQLLSGGKDMALMVWKMNSSPPSLSCALPHCHGDWITGCAWTPSAVLSCSNDCRLRLWDIQTGSCIREVSTASSVGSLCCWEDYVMLGSADGLLTVWKSNLGVIAEIKAHLSRIHHTTIIPKAGLLKKPEDVLIATASDDGSVKLWQPLQVEHRSTLVGHSGGVRALASGSGPHVLTVSEDRSLRAWSVNTDMPPRQKDSVSAMCFLELQDVLVCAFSSGRLEMWQQLKLLYSNKLSDSRITALCSLPDERLAVGCADTSVNVWKLERDSQQCITGLSKVHSHTLGSSALFLHYCTTLLAVRAGTNIDDIFPNARGKHRSSHSYDFHYDTHVLCIEGNGEDGMWLVVEKYDIPVLAYLRPRYKGEKREEGRKRRRKGKHKRKEAEGALYLDPNVSLKSGFDQTQKEEGEKDHHHQQEEEEMQEVEEEQDHQHQEEEEDAEDESEEEENHDHQEEMEEMHEEEEEEEQDHHQEEEEEEMHEVEEEQDYRQEEEDHDQEEEDHHQEEEEEMQEEEEEDEQERHKKEEEARENRKYKITAAALHEDLVVCGNSKGYMWFNETPTLKSWTPRRRVHSDRISALRLTESIIISASYDRTIKLWDRNTKKQ</sequence>
<keyword evidence="8" id="KW-1185">Reference proteome</keyword>
<dbReference type="Gene3D" id="3.40.50.410">
    <property type="entry name" value="von Willebrand factor, type A domain"/>
    <property type="match status" value="1"/>
</dbReference>
<dbReference type="InterPro" id="IPR027417">
    <property type="entry name" value="P-loop_NTPase"/>
</dbReference>
<feature type="repeat" description="WD" evidence="3">
    <location>
        <begin position="2633"/>
        <end position="2669"/>
    </location>
</feature>
<dbReference type="SMART" id="SM00320">
    <property type="entry name" value="WD40"/>
    <property type="match status" value="16"/>
</dbReference>
<comment type="caution">
    <text evidence="7">The sequence shown here is derived from an EMBL/GenBank/DDBJ whole genome shotgun (WGS) entry which is preliminary data.</text>
</comment>
<dbReference type="OrthoDB" id="427368at2759"/>
<gene>
    <name evidence="7" type="primary">tep1</name>
    <name evidence="7" type="ORF">DAT39_014796</name>
</gene>
<dbReference type="PANTHER" id="PTHR44791:SF1">
    <property type="entry name" value="TELOMERASE PROTEIN COMPONENT 1"/>
    <property type="match status" value="1"/>
</dbReference>
<feature type="compositionally biased region" description="Polar residues" evidence="4">
    <location>
        <begin position="18"/>
        <end position="28"/>
    </location>
</feature>
<dbReference type="Gene3D" id="3.40.50.300">
    <property type="entry name" value="P-loop containing nucleotide triphosphate hydrolases"/>
    <property type="match status" value="1"/>
</dbReference>
<dbReference type="Pfam" id="PF25048">
    <property type="entry name" value="Beta-prop_TEP1_C"/>
    <property type="match status" value="1"/>
</dbReference>
<evidence type="ECO:0000259" key="6">
    <source>
        <dbReference type="PROSITE" id="PS50988"/>
    </source>
</evidence>
<dbReference type="GO" id="GO:0005697">
    <property type="term" value="C:telomerase holoenzyme complex"/>
    <property type="evidence" value="ECO:0007669"/>
    <property type="project" value="TreeGrafter"/>
</dbReference>
<protein>
    <submittedName>
        <fullName evidence="7">Telomerase protein component 1-like</fullName>
    </submittedName>
</protein>
<feature type="compositionally biased region" description="Basic and acidic residues" evidence="4">
    <location>
        <begin position="124"/>
        <end position="133"/>
    </location>
</feature>
<dbReference type="InterPro" id="IPR019775">
    <property type="entry name" value="WD40_repeat_CS"/>
</dbReference>
<dbReference type="PROSITE" id="PS00678">
    <property type="entry name" value="WD_REPEATS_1"/>
    <property type="match status" value="1"/>
</dbReference>
<dbReference type="InterPro" id="IPR056829">
    <property type="entry name" value="Beta-prop_TEP1_2nd"/>
</dbReference>
<dbReference type="Pfam" id="PF00400">
    <property type="entry name" value="WD40"/>
    <property type="match status" value="5"/>
</dbReference>
<dbReference type="PROSITE" id="PS50988">
    <property type="entry name" value="TROVE"/>
    <property type="match status" value="1"/>
</dbReference>
<reference evidence="7" key="1">
    <citation type="submission" date="2020-07" db="EMBL/GenBank/DDBJ databases">
        <title>Clarias magur genome sequencing, assembly and annotation.</title>
        <authorList>
            <person name="Kushwaha B."/>
            <person name="Kumar R."/>
            <person name="Das P."/>
            <person name="Joshi C.G."/>
            <person name="Kumar D."/>
            <person name="Nagpure N.S."/>
            <person name="Pandey M."/>
            <person name="Agarwal S."/>
            <person name="Srivastava S."/>
            <person name="Singh M."/>
            <person name="Sahoo L."/>
            <person name="Jayasankar P."/>
            <person name="Meher P.K."/>
            <person name="Koringa P.G."/>
            <person name="Iquebal M.A."/>
            <person name="Das S.P."/>
            <person name="Bit A."/>
            <person name="Patnaik S."/>
            <person name="Patel N."/>
            <person name="Shah T.M."/>
            <person name="Hinsu A."/>
            <person name="Jena J.K."/>
        </authorList>
    </citation>
    <scope>NUCLEOTIDE SEQUENCE</scope>
    <source>
        <strain evidence="7">CIFAMagur01</strain>
        <tissue evidence="7">Testis</tissue>
    </source>
</reference>
<evidence type="ECO:0000256" key="4">
    <source>
        <dbReference type="SAM" id="MobiDB-lite"/>
    </source>
</evidence>
<dbReference type="SUPFAM" id="SSF50978">
    <property type="entry name" value="WD40 repeat-like"/>
    <property type="match status" value="4"/>
</dbReference>
<dbReference type="InterPro" id="IPR036465">
    <property type="entry name" value="vWFA_dom_sf"/>
</dbReference>
<feature type="repeat" description="WD" evidence="3">
    <location>
        <begin position="1727"/>
        <end position="1768"/>
    </location>
</feature>
<evidence type="ECO:0000256" key="3">
    <source>
        <dbReference type="PROSITE-ProRule" id="PRU00221"/>
    </source>
</evidence>
<feature type="repeat" description="WD" evidence="3">
    <location>
        <begin position="2093"/>
        <end position="2132"/>
    </location>
</feature>
<feature type="domain" description="TROVE" evidence="6">
    <location>
        <begin position="190"/>
        <end position="640"/>
    </location>
</feature>
<evidence type="ECO:0000313" key="7">
    <source>
        <dbReference type="EMBL" id="KAF5895485.1"/>
    </source>
</evidence>
<dbReference type="InterPro" id="IPR015943">
    <property type="entry name" value="WD40/YVTN_repeat-like_dom_sf"/>
</dbReference>
<dbReference type="PANTHER" id="PTHR44791">
    <property type="entry name" value="TELOMERASE PROTEIN COMPONENT 1 TEP1"/>
    <property type="match status" value="1"/>
</dbReference>
<dbReference type="SUPFAM" id="SSF140864">
    <property type="entry name" value="TROVE domain-like"/>
    <property type="match status" value="1"/>
</dbReference>
<proteinExistence type="predicted"/>
<dbReference type="Pfam" id="PF13271">
    <property type="entry name" value="DUF4062"/>
    <property type="match status" value="1"/>
</dbReference>
<dbReference type="InterPro" id="IPR037214">
    <property type="entry name" value="TROVE_dom_sf"/>
</dbReference>
<dbReference type="PROSITE" id="PS50837">
    <property type="entry name" value="NACHT"/>
    <property type="match status" value="1"/>
</dbReference>
<dbReference type="GO" id="GO:0000722">
    <property type="term" value="P:telomere maintenance via recombination"/>
    <property type="evidence" value="ECO:0007669"/>
    <property type="project" value="TreeGrafter"/>
</dbReference>
<feature type="region of interest" description="Disordered" evidence="4">
    <location>
        <begin position="111"/>
        <end position="169"/>
    </location>
</feature>
<evidence type="ECO:0000256" key="2">
    <source>
        <dbReference type="ARBA" id="ARBA00022737"/>
    </source>
</evidence>
<dbReference type="InterPro" id="IPR052652">
    <property type="entry name" value="Telomerase_Complex_Comp"/>
</dbReference>
<feature type="compositionally biased region" description="Basic and acidic residues" evidence="4">
    <location>
        <begin position="2467"/>
        <end position="2480"/>
    </location>
</feature>
<dbReference type="Pfam" id="PF25047">
    <property type="entry name" value="Beta-prop_TEP1_2nd"/>
    <property type="match status" value="1"/>
</dbReference>
<feature type="domain" description="NACHT" evidence="5">
    <location>
        <begin position="1129"/>
        <end position="1335"/>
    </location>
</feature>
<feature type="compositionally biased region" description="Basic and acidic residues" evidence="4">
    <location>
        <begin position="2582"/>
        <end position="2594"/>
    </location>
</feature>
<feature type="repeat" description="WD" evidence="3">
    <location>
        <begin position="2193"/>
        <end position="2211"/>
    </location>
</feature>
<feature type="repeat" description="WD" evidence="3">
    <location>
        <begin position="2221"/>
        <end position="2261"/>
    </location>
</feature>
<dbReference type="Pfam" id="PF05729">
    <property type="entry name" value="NACHT"/>
    <property type="match status" value="1"/>
</dbReference>
<dbReference type="Pfam" id="PF05731">
    <property type="entry name" value="TROVE"/>
    <property type="match status" value="1"/>
</dbReference>
<dbReference type="Pfam" id="PF19334">
    <property type="entry name" value="DUF5920"/>
    <property type="match status" value="1"/>
</dbReference>
<dbReference type="SUPFAM" id="SSF52540">
    <property type="entry name" value="P-loop containing nucleoside triphosphate hydrolases"/>
    <property type="match status" value="1"/>
</dbReference>
<feature type="region of interest" description="Disordered" evidence="4">
    <location>
        <begin position="1"/>
        <end position="28"/>
    </location>
</feature>
<feature type="compositionally biased region" description="Acidic residues" evidence="4">
    <location>
        <begin position="2537"/>
        <end position="2562"/>
    </location>
</feature>
<feature type="non-terminal residue" evidence="7">
    <location>
        <position position="2669"/>
    </location>
</feature>
<dbReference type="EMBL" id="QNUK01000320">
    <property type="protein sequence ID" value="KAF5895485.1"/>
    <property type="molecule type" value="Genomic_DNA"/>
</dbReference>
<dbReference type="InterPro" id="IPR008858">
    <property type="entry name" value="TROVE_dom"/>
</dbReference>
<feature type="repeat" description="WD" evidence="3">
    <location>
        <begin position="2048"/>
        <end position="2089"/>
    </location>
</feature>
<evidence type="ECO:0000256" key="1">
    <source>
        <dbReference type="ARBA" id="ARBA00022574"/>
    </source>
</evidence>
<dbReference type="Gene3D" id="2.130.10.10">
    <property type="entry name" value="YVTN repeat-like/Quinoprotein amine dehydrogenase"/>
    <property type="match status" value="5"/>
</dbReference>
<dbReference type="InterPro" id="IPR056828">
    <property type="entry name" value="Beta-prop_TEP1_C"/>
</dbReference>
<dbReference type="InterPro" id="IPR036322">
    <property type="entry name" value="WD40_repeat_dom_sf"/>
</dbReference>
<feature type="repeat" description="WD" evidence="3">
    <location>
        <begin position="1775"/>
        <end position="1800"/>
    </location>
</feature>
<keyword evidence="2" id="KW-0677">Repeat</keyword>
<feature type="compositionally biased region" description="Acidic residues" evidence="4">
    <location>
        <begin position="2481"/>
        <end position="2530"/>
    </location>
</feature>
<name>A0A8J4XCI9_CLAMG</name>
<feature type="repeat" description="WD" evidence="3">
    <location>
        <begin position="1854"/>
        <end position="1886"/>
    </location>
</feature>
<dbReference type="PROSITE" id="PS50082">
    <property type="entry name" value="WD_REPEATS_2"/>
    <property type="match status" value="9"/>
</dbReference>
<dbReference type="GO" id="GO:0003720">
    <property type="term" value="F:telomerase activity"/>
    <property type="evidence" value="ECO:0007669"/>
    <property type="project" value="TreeGrafter"/>
</dbReference>
<dbReference type="CDD" id="cd00200">
    <property type="entry name" value="WD40"/>
    <property type="match status" value="2"/>
</dbReference>
<evidence type="ECO:0000313" key="8">
    <source>
        <dbReference type="Proteomes" id="UP000727407"/>
    </source>
</evidence>
<keyword evidence="1 3" id="KW-0853">WD repeat</keyword>
<dbReference type="InterPro" id="IPR007111">
    <property type="entry name" value="NACHT_NTPase"/>
</dbReference>
<dbReference type="GO" id="GO:0070034">
    <property type="term" value="F:telomerase RNA binding"/>
    <property type="evidence" value="ECO:0007669"/>
    <property type="project" value="TreeGrafter"/>
</dbReference>
<feature type="repeat" description="WD" evidence="3">
    <location>
        <begin position="1810"/>
        <end position="1845"/>
    </location>
</feature>
<dbReference type="InterPro" id="IPR045804">
    <property type="entry name" value="DUF5920"/>
</dbReference>
<organism evidence="7 8">
    <name type="scientific">Clarias magur</name>
    <name type="common">Asian catfish</name>
    <name type="synonym">Macropteronotus magur</name>
    <dbReference type="NCBI Taxonomy" id="1594786"/>
    <lineage>
        <taxon>Eukaryota</taxon>
        <taxon>Metazoa</taxon>
        <taxon>Chordata</taxon>
        <taxon>Craniata</taxon>
        <taxon>Vertebrata</taxon>
        <taxon>Euteleostomi</taxon>
        <taxon>Actinopterygii</taxon>
        <taxon>Neopterygii</taxon>
        <taxon>Teleostei</taxon>
        <taxon>Ostariophysi</taxon>
        <taxon>Siluriformes</taxon>
        <taxon>Clariidae</taxon>
        <taxon>Clarias</taxon>
    </lineage>
</organism>
<dbReference type="PROSITE" id="PS50294">
    <property type="entry name" value="WD_REPEATS_REGION"/>
    <property type="match status" value="6"/>
</dbReference>